<dbReference type="InterPro" id="IPR037634">
    <property type="entry name" value="Smaug_SAM"/>
</dbReference>
<dbReference type="Gene3D" id="1.10.150.50">
    <property type="entry name" value="Transcription Factor, Ets-1"/>
    <property type="match status" value="1"/>
</dbReference>
<dbReference type="GO" id="GO:0000932">
    <property type="term" value="C:P-body"/>
    <property type="evidence" value="ECO:0007669"/>
    <property type="project" value="TreeGrafter"/>
</dbReference>
<evidence type="ECO:0000256" key="2">
    <source>
        <dbReference type="ARBA" id="ARBA00022490"/>
    </source>
</evidence>
<name>A0AAV4JSR3_9GAST</name>
<sequence length="889" mass="96024">MKSNNFREQVALMTSWFIEWNECEQTVALYSLLKKSSPVQAIFLDQVLQQSLAECTDVKQLEAKANDEAYILSLQNEEKEVVTHQLLRLLPLLQVGKTAVKKVYLQLIPELLSHTIHKGVNVEESRQLLSYSLIHPAITTEERANFQIWMGSLEDRFTHSGSGHTSGSANHTNLVYHQHQVQHLHCGGSSSSGSSTAASSSVGGSSSNTSNNLSVGSHCHSPSPCSSSHHSLGLNSSPDISASQEYINIITNNLAVPPPSAPASQPPSVAPPPTPSSLSHHHHHHHPPPDHHASSSPIVGSGGAHISWSSQQSQQQQQQNLAPPDGYSGSCEAGAAINPTAPPPSTATSAESSPACCAQAQPFVPSSNGHLTLRAANSHVGAFGAAPGHMPLHATSSAPPNFNSMPPPSGPSQAPAPPQNSHPPLRRTTSITPPVRLQNSDKTVSEWLKSNHGHHLPPHHTINPQQLGQKQQPLQLQLQQQQLHLQQGQHPILSSTRSGQYSDHAPLSPQSSVTSSGSGGSDSQLHLLEDGPQPTRDSFLEPGSGMREVPVWLKSLRLHKYSYLFKQLSYEEMLGITEDMLEQQSVTKGARHKIYVNIVKLRERQNLLRELEKSVVEEGGSIKGALGEMKTMLNTPIKASPSPHHASTSTSSSLPSSPQSPSSSSGDDVQEGDLPAQFCRLMGKIFTQLFTASSRDDNCFQLYLQLIDKCLNHEAFSNQRRLLQSWKQSAQKIWQPPPQKYGDKPRRFGNTFPLGSSLGSRIIPRASRGPVPLTTHGPGQQVPGPGGIQQWSFGSKRSILGSGCGGGHMPVQRNSSLNAPFINKPGLLEQTKQPVSRTHSAPINRPVTLPLQGCDANDTEINARLDSLCISMTEHALGSSDNNDRGPNY</sequence>
<dbReference type="Gene3D" id="1.25.40.170">
    <property type="entry name" value="Smaug, PHAT domain"/>
    <property type="match status" value="1"/>
</dbReference>
<dbReference type="GO" id="GO:0000289">
    <property type="term" value="P:nuclear-transcribed mRNA poly(A) tail shortening"/>
    <property type="evidence" value="ECO:0007669"/>
    <property type="project" value="TreeGrafter"/>
</dbReference>
<evidence type="ECO:0000313" key="7">
    <source>
        <dbReference type="EMBL" id="GFS25345.1"/>
    </source>
</evidence>
<proteinExistence type="predicted"/>
<dbReference type="EMBL" id="BMAT01007053">
    <property type="protein sequence ID" value="GFS25345.1"/>
    <property type="molecule type" value="Genomic_DNA"/>
</dbReference>
<gene>
    <name evidence="7" type="ORF">ElyMa_003439200</name>
</gene>
<dbReference type="InterPro" id="IPR037093">
    <property type="entry name" value="PHAT_dom_sf"/>
</dbReference>
<feature type="compositionally biased region" description="Low complexity" evidence="4">
    <location>
        <begin position="464"/>
        <end position="490"/>
    </location>
</feature>
<dbReference type="CDD" id="cd09557">
    <property type="entry name" value="SAM_Smaug"/>
    <property type="match status" value="1"/>
</dbReference>
<feature type="domain" description="SMAUG/ZCCHC2-like PHAT" evidence="6">
    <location>
        <begin position="59"/>
        <end position="157"/>
    </location>
</feature>
<feature type="compositionally biased region" description="Polar residues" evidence="4">
    <location>
        <begin position="427"/>
        <end position="442"/>
    </location>
</feature>
<keyword evidence="2" id="KW-0963">Cytoplasm</keyword>
<protein>
    <submittedName>
        <fullName evidence="7">Protein Smaug homolog 1-like</fullName>
    </submittedName>
</protein>
<comment type="caution">
    <text evidence="7">The sequence shown here is derived from an EMBL/GenBank/DDBJ whole genome shotgun (WGS) entry which is preliminary data.</text>
</comment>
<dbReference type="Proteomes" id="UP000762676">
    <property type="component" value="Unassembled WGS sequence"/>
</dbReference>
<evidence type="ECO:0000256" key="4">
    <source>
        <dbReference type="SAM" id="MobiDB-lite"/>
    </source>
</evidence>
<dbReference type="PANTHER" id="PTHR12515:SF5">
    <property type="entry name" value="PROTEIN SMAUG"/>
    <property type="match status" value="1"/>
</dbReference>
<feature type="region of interest" description="Disordered" evidence="4">
    <location>
        <begin position="257"/>
        <end position="353"/>
    </location>
</feature>
<dbReference type="Pfam" id="PF26034">
    <property type="entry name" value="PHAT_SMAUG"/>
    <property type="match status" value="1"/>
</dbReference>
<dbReference type="PANTHER" id="PTHR12515">
    <property type="entry name" value="STERILE ALPHA MOTIF DOMAIN CONTAINING PROTEIN 4-RELATED"/>
    <property type="match status" value="1"/>
</dbReference>
<evidence type="ECO:0000259" key="6">
    <source>
        <dbReference type="Pfam" id="PF26034"/>
    </source>
</evidence>
<dbReference type="InterPro" id="IPR050897">
    <property type="entry name" value="SMAUG/VTS1_RNA-bind"/>
</dbReference>
<dbReference type="GO" id="GO:0003729">
    <property type="term" value="F:mRNA binding"/>
    <property type="evidence" value="ECO:0007669"/>
    <property type="project" value="TreeGrafter"/>
</dbReference>
<comment type="subcellular location">
    <subcellularLocation>
        <location evidence="1">Cytoplasm</location>
    </subcellularLocation>
</comment>
<feature type="domain" description="RNA-binding protein vts1-like alpha-helical" evidence="5">
    <location>
        <begin position="15"/>
        <end position="51"/>
    </location>
</feature>
<evidence type="ECO:0000256" key="3">
    <source>
        <dbReference type="ARBA" id="ARBA00022491"/>
    </source>
</evidence>
<dbReference type="Pfam" id="PF25479">
    <property type="entry name" value="Vts1"/>
    <property type="match status" value="1"/>
</dbReference>
<dbReference type="SUPFAM" id="SSF47769">
    <property type="entry name" value="SAM/Pointed domain"/>
    <property type="match status" value="1"/>
</dbReference>
<feature type="compositionally biased region" description="Pro residues" evidence="4">
    <location>
        <begin position="257"/>
        <end position="275"/>
    </location>
</feature>
<dbReference type="GO" id="GO:0030371">
    <property type="term" value="F:translation repressor activity"/>
    <property type="evidence" value="ECO:0007669"/>
    <property type="project" value="InterPro"/>
</dbReference>
<feature type="region of interest" description="Disordered" evidence="4">
    <location>
        <begin position="635"/>
        <end position="671"/>
    </location>
</feature>
<dbReference type="InterPro" id="IPR013761">
    <property type="entry name" value="SAM/pointed_sf"/>
</dbReference>
<dbReference type="AlphaFoldDB" id="A0AAV4JSR3"/>
<evidence type="ECO:0000313" key="8">
    <source>
        <dbReference type="Proteomes" id="UP000762676"/>
    </source>
</evidence>
<feature type="compositionally biased region" description="Polar residues" evidence="4">
    <location>
        <begin position="492"/>
        <end position="501"/>
    </location>
</feature>
<keyword evidence="3" id="KW-0678">Repressor</keyword>
<feature type="compositionally biased region" description="Polar residues" evidence="4">
    <location>
        <begin position="394"/>
        <end position="403"/>
    </location>
</feature>
<feature type="region of interest" description="Disordered" evidence="4">
    <location>
        <begin position="391"/>
        <end position="544"/>
    </location>
</feature>
<reference evidence="7 8" key="1">
    <citation type="journal article" date="2021" name="Elife">
        <title>Chloroplast acquisition without the gene transfer in kleptoplastic sea slugs, Plakobranchus ocellatus.</title>
        <authorList>
            <person name="Maeda T."/>
            <person name="Takahashi S."/>
            <person name="Yoshida T."/>
            <person name="Shimamura S."/>
            <person name="Takaki Y."/>
            <person name="Nagai Y."/>
            <person name="Toyoda A."/>
            <person name="Suzuki Y."/>
            <person name="Arimoto A."/>
            <person name="Ishii H."/>
            <person name="Satoh N."/>
            <person name="Nishiyama T."/>
            <person name="Hasebe M."/>
            <person name="Maruyama T."/>
            <person name="Minagawa J."/>
            <person name="Obokata J."/>
            <person name="Shigenobu S."/>
        </authorList>
    </citation>
    <scope>NUCLEOTIDE SEQUENCE [LARGE SCALE GENOMIC DNA]</scope>
</reference>
<dbReference type="InterPro" id="IPR057327">
    <property type="entry name" value="Vts1_dom"/>
</dbReference>
<evidence type="ECO:0000259" key="5">
    <source>
        <dbReference type="Pfam" id="PF25479"/>
    </source>
</evidence>
<dbReference type="InterPro" id="IPR058599">
    <property type="entry name" value="PHAT_Smg/ZCCHC2-like"/>
</dbReference>
<feature type="region of interest" description="Disordered" evidence="4">
    <location>
        <begin position="181"/>
        <end position="237"/>
    </location>
</feature>
<accession>A0AAV4JSR3</accession>
<feature type="compositionally biased region" description="Low complexity" evidence="4">
    <location>
        <begin position="309"/>
        <end position="319"/>
    </location>
</feature>
<evidence type="ECO:0000256" key="1">
    <source>
        <dbReference type="ARBA" id="ARBA00004496"/>
    </source>
</evidence>
<feature type="compositionally biased region" description="Low complexity" evidence="4">
    <location>
        <begin position="639"/>
        <end position="665"/>
    </location>
</feature>
<keyword evidence="8" id="KW-1185">Reference proteome</keyword>
<feature type="compositionally biased region" description="Pro residues" evidence="4">
    <location>
        <begin position="405"/>
        <end position="421"/>
    </location>
</feature>
<organism evidence="7 8">
    <name type="scientific">Elysia marginata</name>
    <dbReference type="NCBI Taxonomy" id="1093978"/>
    <lineage>
        <taxon>Eukaryota</taxon>
        <taxon>Metazoa</taxon>
        <taxon>Spiralia</taxon>
        <taxon>Lophotrochozoa</taxon>
        <taxon>Mollusca</taxon>
        <taxon>Gastropoda</taxon>
        <taxon>Heterobranchia</taxon>
        <taxon>Euthyneura</taxon>
        <taxon>Panpulmonata</taxon>
        <taxon>Sacoglossa</taxon>
        <taxon>Placobranchoidea</taxon>
        <taxon>Plakobranchidae</taxon>
        <taxon>Elysia</taxon>
    </lineage>
</organism>